<dbReference type="RefSeq" id="WP_199567660.1">
    <property type="nucleotide sequence ID" value="NZ_JAENBP010000003.1"/>
</dbReference>
<dbReference type="PANTHER" id="PTHR38438">
    <property type="entry name" value="RIBOFLAVIN TRANSPORTER RIBU"/>
    <property type="match status" value="1"/>
</dbReference>
<evidence type="ECO:0000313" key="10">
    <source>
        <dbReference type="EMBL" id="MBJ8349737.1"/>
    </source>
</evidence>
<keyword evidence="11" id="KW-1185">Reference proteome</keyword>
<dbReference type="Proteomes" id="UP000644875">
    <property type="component" value="Unassembled WGS sequence"/>
</dbReference>
<keyword evidence="6 9" id="KW-1133">Transmembrane helix</keyword>
<comment type="caution">
    <text evidence="10">The sequence shown here is derived from an EMBL/GenBank/DDBJ whole genome shotgun (WGS) entry which is preliminary data.</text>
</comment>
<dbReference type="AlphaFoldDB" id="A0A934P9V7"/>
<accession>A0A934P9V7</accession>
<protein>
    <recommendedName>
        <fullName evidence="8">Riboflavin transporter</fullName>
    </recommendedName>
</protein>
<comment type="function">
    <text evidence="8">Probably a riboflavin-binding protein that interacts with the energy-coupling factor (ECF) ABC-transporter complex.</text>
</comment>
<dbReference type="Gene3D" id="1.10.1760.20">
    <property type="match status" value="1"/>
</dbReference>
<feature type="transmembrane region" description="Helical" evidence="9">
    <location>
        <begin position="151"/>
        <end position="176"/>
    </location>
</feature>
<dbReference type="GO" id="GO:0005886">
    <property type="term" value="C:plasma membrane"/>
    <property type="evidence" value="ECO:0007669"/>
    <property type="project" value="UniProtKB-SubCell"/>
</dbReference>
<evidence type="ECO:0000256" key="2">
    <source>
        <dbReference type="ARBA" id="ARBA00005540"/>
    </source>
</evidence>
<evidence type="ECO:0000256" key="7">
    <source>
        <dbReference type="ARBA" id="ARBA00023136"/>
    </source>
</evidence>
<feature type="transmembrane region" description="Helical" evidence="9">
    <location>
        <begin position="40"/>
        <end position="65"/>
    </location>
</feature>
<evidence type="ECO:0000313" key="11">
    <source>
        <dbReference type="Proteomes" id="UP000644875"/>
    </source>
</evidence>
<dbReference type="InterPro" id="IPR025720">
    <property type="entry name" value="RibU"/>
</dbReference>
<evidence type="ECO:0000256" key="3">
    <source>
        <dbReference type="ARBA" id="ARBA00022448"/>
    </source>
</evidence>
<evidence type="ECO:0000256" key="8">
    <source>
        <dbReference type="PIRNR" id="PIRNR037778"/>
    </source>
</evidence>
<dbReference type="PIRSF" id="PIRSF037778">
    <property type="entry name" value="UCP037778_transp_RibU"/>
    <property type="match status" value="1"/>
</dbReference>
<comment type="similarity">
    <text evidence="2 8">Belongs to the prokaryotic riboflavin transporter (P-RFT) (TC 2.A.87) family.</text>
</comment>
<dbReference type="GO" id="GO:0032217">
    <property type="term" value="F:riboflavin transmembrane transporter activity"/>
    <property type="evidence" value="ECO:0007669"/>
    <property type="project" value="UniProtKB-UniRule"/>
</dbReference>
<evidence type="ECO:0000256" key="5">
    <source>
        <dbReference type="ARBA" id="ARBA00022692"/>
    </source>
</evidence>
<feature type="transmembrane region" description="Helical" evidence="9">
    <location>
        <begin position="77"/>
        <end position="98"/>
    </location>
</feature>
<comment type="subcellular location">
    <subcellularLocation>
        <location evidence="1">Cell membrane</location>
        <topology evidence="1">Multi-pass membrane protein</topology>
    </subcellularLocation>
</comment>
<evidence type="ECO:0000256" key="9">
    <source>
        <dbReference type="SAM" id="Phobius"/>
    </source>
</evidence>
<gene>
    <name evidence="10" type="ORF">JHK64_03695</name>
</gene>
<dbReference type="PANTHER" id="PTHR38438:SF1">
    <property type="entry name" value="RIBOFLAVIN TRANSPORTER RIBU"/>
    <property type="match status" value="1"/>
</dbReference>
<evidence type="ECO:0000256" key="6">
    <source>
        <dbReference type="ARBA" id="ARBA00022989"/>
    </source>
</evidence>
<keyword evidence="4 8" id="KW-1003">Cell membrane</keyword>
<dbReference type="InterPro" id="IPR024529">
    <property type="entry name" value="ECF_trnsprt_substrate-spec"/>
</dbReference>
<feature type="transmembrane region" description="Helical" evidence="9">
    <location>
        <begin position="6"/>
        <end position="28"/>
    </location>
</feature>
<dbReference type="EMBL" id="JAENBP010000003">
    <property type="protein sequence ID" value="MBJ8349737.1"/>
    <property type="molecule type" value="Genomic_DNA"/>
</dbReference>
<dbReference type="Pfam" id="PF12822">
    <property type="entry name" value="ECF_trnsprt"/>
    <property type="match status" value="1"/>
</dbReference>
<reference evidence="10 11" key="1">
    <citation type="journal article" date="2021" name="Int. J. Syst. Evol. Microbiol.">
        <title>Streptococcus vicugnae sp. nov., isolated from faeces of alpacas (Vicugna pacos) and cattle (Bos taurus), Streptococcus zalophi sp. nov., and Streptococcus pacificus sp. nov., isolated from respiratory tract of California sea lions (Zalophus californianus).</title>
        <authorList>
            <person name="Volokhov D.V."/>
            <person name="Zagorodnyaya T.A."/>
            <person name="Shen Z."/>
            <person name="Blom J."/>
            <person name="Furtak V.A."/>
            <person name="Eisenberg T."/>
            <person name="Fan P."/>
            <person name="Jeong K.C."/>
            <person name="Gao Y."/>
            <person name="Zhang S."/>
            <person name="Amselle M."/>
        </authorList>
    </citation>
    <scope>NUCLEOTIDE SEQUENCE [LARGE SCALE GENOMIC DNA]</scope>
    <source>
        <strain evidence="11">CSL7508-lung</strain>
    </source>
</reference>
<keyword evidence="7 8" id="KW-0472">Membrane</keyword>
<keyword evidence="3 8" id="KW-0813">Transport</keyword>
<organism evidence="10 11">
    <name type="scientific">Streptococcus zalophi</name>
    <dbReference type="NCBI Taxonomy" id="640031"/>
    <lineage>
        <taxon>Bacteria</taxon>
        <taxon>Bacillati</taxon>
        <taxon>Bacillota</taxon>
        <taxon>Bacilli</taxon>
        <taxon>Lactobacillales</taxon>
        <taxon>Streptococcaceae</taxon>
        <taxon>Streptococcus</taxon>
    </lineage>
</organism>
<feature type="transmembrane region" description="Helical" evidence="9">
    <location>
        <begin position="107"/>
        <end position="131"/>
    </location>
</feature>
<name>A0A934P9V7_9STRE</name>
<sequence>MLKTKQLAHMAILGALSFILMLLNFPIIPGAEFLKIDFSIIPVLIGLVLFDLKSAYIILLLRTALKFFLNNTGVNDLIGLPMNVVATGIFVLVFALYWNHKRTRKTYVISSILATTLLTLAMIILNIFYAVPLYATFANFDIGQFIGISKYIVAMVIPFNIVQGILFSVAFGIIYLSMKSFLETCKV</sequence>
<proteinExistence type="inferred from homology"/>
<evidence type="ECO:0000256" key="4">
    <source>
        <dbReference type="ARBA" id="ARBA00022475"/>
    </source>
</evidence>
<keyword evidence="5 9" id="KW-0812">Transmembrane</keyword>
<evidence type="ECO:0000256" key="1">
    <source>
        <dbReference type="ARBA" id="ARBA00004651"/>
    </source>
</evidence>